<dbReference type="PIRSF" id="PIRSF006380">
    <property type="entry name" value="UCP006380"/>
    <property type="match status" value="1"/>
</dbReference>
<organism evidence="1 2">
    <name type="scientific">Thioalbus denitrificans</name>
    <dbReference type="NCBI Taxonomy" id="547122"/>
    <lineage>
        <taxon>Bacteria</taxon>
        <taxon>Pseudomonadati</taxon>
        <taxon>Pseudomonadota</taxon>
        <taxon>Gammaproteobacteria</taxon>
        <taxon>Chromatiales</taxon>
        <taxon>Ectothiorhodospiraceae</taxon>
        <taxon>Thioalbus</taxon>
    </lineage>
</organism>
<dbReference type="AlphaFoldDB" id="A0A369CKB3"/>
<comment type="caution">
    <text evidence="1">The sequence shown here is derived from an EMBL/GenBank/DDBJ whole genome shotgun (WGS) entry which is preliminary data.</text>
</comment>
<dbReference type="EMBL" id="QPJY01000002">
    <property type="protein sequence ID" value="RCX32284.1"/>
    <property type="molecule type" value="Genomic_DNA"/>
</dbReference>
<sequence>MRLSHVIGFDDAPFPRERQAPVLVVGAVYADARLEGVISTYVRRDGDDATRALAGAVAGSRLAAHLHCILTQGIAFAGFNVVDLQALNRELGVPAMAVMRKAPDLDAVRSALLGHVPGGAEKWAIIERTGTPEPLAGVLVQRAGIDRETAAGLIKRLALHGALPEPLRTAHLIAGGVVRGESRGRA</sequence>
<accession>A0A369CKB3</accession>
<dbReference type="PANTHER" id="PTHR39518">
    <property type="entry name" value="UPF0215 PROTEIN MJ1150"/>
    <property type="match status" value="1"/>
</dbReference>
<dbReference type="Proteomes" id="UP000252707">
    <property type="component" value="Unassembled WGS sequence"/>
</dbReference>
<dbReference type="RefSeq" id="WP_114279088.1">
    <property type="nucleotide sequence ID" value="NZ_QPJY01000002.1"/>
</dbReference>
<dbReference type="Pfam" id="PF01949">
    <property type="entry name" value="Endo_dU"/>
    <property type="match status" value="1"/>
</dbReference>
<evidence type="ECO:0000313" key="1">
    <source>
        <dbReference type="EMBL" id="RCX32284.1"/>
    </source>
</evidence>
<dbReference type="Gene3D" id="3.30.2170.10">
    <property type="entry name" value="archaeoglobus fulgidus dsm 4304 superfamily"/>
    <property type="match status" value="1"/>
</dbReference>
<evidence type="ECO:0000313" key="2">
    <source>
        <dbReference type="Proteomes" id="UP000252707"/>
    </source>
</evidence>
<dbReference type="HAMAP" id="MF_00582">
    <property type="entry name" value="UPF0215"/>
    <property type="match status" value="1"/>
</dbReference>
<dbReference type="OrthoDB" id="25804at2"/>
<reference evidence="1 2" key="1">
    <citation type="submission" date="2018-07" db="EMBL/GenBank/DDBJ databases">
        <title>Genomic Encyclopedia of Type Strains, Phase IV (KMG-IV): sequencing the most valuable type-strain genomes for metagenomic binning, comparative biology and taxonomic classification.</title>
        <authorList>
            <person name="Goeker M."/>
        </authorList>
    </citation>
    <scope>NUCLEOTIDE SEQUENCE [LARGE SCALE GENOMIC DNA]</scope>
    <source>
        <strain evidence="1 2">DSM 26407</strain>
    </source>
</reference>
<keyword evidence="2" id="KW-1185">Reference proteome</keyword>
<dbReference type="InterPro" id="IPR002802">
    <property type="entry name" value="Endo_dU"/>
</dbReference>
<name>A0A369CKB3_9GAMM</name>
<protein>
    <recommendedName>
        <fullName evidence="3">DUF99 family protein</fullName>
    </recommendedName>
</protein>
<gene>
    <name evidence="1" type="ORF">DFQ59_102646</name>
</gene>
<proteinExistence type="inferred from homology"/>
<dbReference type="PANTHER" id="PTHR39518:SF2">
    <property type="entry name" value="UPF0215 PROTEIN MJ1150"/>
    <property type="match status" value="1"/>
</dbReference>
<evidence type="ECO:0008006" key="3">
    <source>
        <dbReference type="Google" id="ProtNLM"/>
    </source>
</evidence>